<proteinExistence type="predicted"/>
<keyword evidence="3" id="KW-1185">Reference proteome</keyword>
<dbReference type="CDD" id="cd20544">
    <property type="entry name" value="CYCLIN_AtCycD-like_rpt2"/>
    <property type="match status" value="1"/>
</dbReference>
<sequence length="239" mass="26692">MPNAEAVSYYFQVEHHFVPAKNFYSDPTNLRIRKLAVSSIAKVLDVSLTAICCLTIAAKKRTKSFSLTSFMEGRFVDIKVEILMKIEHLILSALDDIKPVTPFCFLDHFYPQFKSIGGFKRHCINEIIVQAQGEDKFMEYKPSEIALASFLAATHIAYPSRIIASIPIPEGLTNCYRGLVDLCHNKGIKIVRAKLETPSPSSANETETETETESDKQGQATGKEEDTKLHVSTSETIES</sequence>
<dbReference type="AlphaFoldDB" id="A0AAN9E745"/>
<reference evidence="2 3" key="1">
    <citation type="submission" date="2024-01" db="EMBL/GenBank/DDBJ databases">
        <title>The genomes of 5 underutilized Papilionoideae crops provide insights into root nodulation and disease resistanc.</title>
        <authorList>
            <person name="Yuan L."/>
        </authorList>
    </citation>
    <scope>NUCLEOTIDE SEQUENCE [LARGE SCALE GENOMIC DNA]</scope>
    <source>
        <strain evidence="2">ZHUSHIDOU_FW_LH</strain>
        <tissue evidence="2">Leaf</tissue>
    </source>
</reference>
<dbReference type="Proteomes" id="UP001372338">
    <property type="component" value="Unassembled WGS sequence"/>
</dbReference>
<feature type="compositionally biased region" description="Low complexity" evidence="1">
    <location>
        <begin position="196"/>
        <end position="205"/>
    </location>
</feature>
<evidence type="ECO:0008006" key="4">
    <source>
        <dbReference type="Google" id="ProtNLM"/>
    </source>
</evidence>
<organism evidence="2 3">
    <name type="scientific">Crotalaria pallida</name>
    <name type="common">Smooth rattlebox</name>
    <name type="synonym">Crotalaria striata</name>
    <dbReference type="NCBI Taxonomy" id="3830"/>
    <lineage>
        <taxon>Eukaryota</taxon>
        <taxon>Viridiplantae</taxon>
        <taxon>Streptophyta</taxon>
        <taxon>Embryophyta</taxon>
        <taxon>Tracheophyta</taxon>
        <taxon>Spermatophyta</taxon>
        <taxon>Magnoliopsida</taxon>
        <taxon>eudicotyledons</taxon>
        <taxon>Gunneridae</taxon>
        <taxon>Pentapetalae</taxon>
        <taxon>rosids</taxon>
        <taxon>fabids</taxon>
        <taxon>Fabales</taxon>
        <taxon>Fabaceae</taxon>
        <taxon>Papilionoideae</taxon>
        <taxon>50 kb inversion clade</taxon>
        <taxon>genistoids sensu lato</taxon>
        <taxon>core genistoids</taxon>
        <taxon>Crotalarieae</taxon>
        <taxon>Crotalaria</taxon>
    </lineage>
</organism>
<accession>A0AAN9E745</accession>
<evidence type="ECO:0000256" key="1">
    <source>
        <dbReference type="SAM" id="MobiDB-lite"/>
    </source>
</evidence>
<evidence type="ECO:0000313" key="3">
    <source>
        <dbReference type="Proteomes" id="UP001372338"/>
    </source>
</evidence>
<feature type="region of interest" description="Disordered" evidence="1">
    <location>
        <begin position="194"/>
        <end position="239"/>
    </location>
</feature>
<comment type="caution">
    <text evidence="2">The sequence shown here is derived from an EMBL/GenBank/DDBJ whole genome shotgun (WGS) entry which is preliminary data.</text>
</comment>
<name>A0AAN9E745_CROPI</name>
<dbReference type="EMBL" id="JAYWIO010000008">
    <property type="protein sequence ID" value="KAK7244432.1"/>
    <property type="molecule type" value="Genomic_DNA"/>
</dbReference>
<gene>
    <name evidence="2" type="ORF">RIF29_39254</name>
</gene>
<protein>
    <recommendedName>
        <fullName evidence="4">Cyclin C-terminal domain-containing protein</fullName>
    </recommendedName>
</protein>
<dbReference type="Gene3D" id="1.10.472.10">
    <property type="entry name" value="Cyclin-like"/>
    <property type="match status" value="2"/>
</dbReference>
<feature type="compositionally biased region" description="Polar residues" evidence="1">
    <location>
        <begin position="230"/>
        <end position="239"/>
    </location>
</feature>
<evidence type="ECO:0000313" key="2">
    <source>
        <dbReference type="EMBL" id="KAK7244432.1"/>
    </source>
</evidence>